<sequence length="37" mass="4271">MIEDSNGQSEIAAIGLLVNEEEVTLRWFFETFKKNNP</sequence>
<comment type="caution">
    <text evidence="2">The sequence shown here is derived from an EMBL/GenBank/DDBJ whole genome shotgun (WGS) entry which is preliminary data.</text>
</comment>
<evidence type="ECO:0000259" key="1">
    <source>
        <dbReference type="Pfam" id="PF21056"/>
    </source>
</evidence>
<dbReference type="AlphaFoldDB" id="A0A6G0VPZ6"/>
<organism evidence="2 3">
    <name type="scientific">Aphis craccivora</name>
    <name type="common">Cowpea aphid</name>
    <dbReference type="NCBI Taxonomy" id="307492"/>
    <lineage>
        <taxon>Eukaryota</taxon>
        <taxon>Metazoa</taxon>
        <taxon>Ecdysozoa</taxon>
        <taxon>Arthropoda</taxon>
        <taxon>Hexapoda</taxon>
        <taxon>Insecta</taxon>
        <taxon>Pterygota</taxon>
        <taxon>Neoptera</taxon>
        <taxon>Paraneoptera</taxon>
        <taxon>Hemiptera</taxon>
        <taxon>Sternorrhyncha</taxon>
        <taxon>Aphidomorpha</taxon>
        <taxon>Aphidoidea</taxon>
        <taxon>Aphididae</taxon>
        <taxon>Aphidini</taxon>
        <taxon>Aphis</taxon>
        <taxon>Aphis</taxon>
    </lineage>
</organism>
<protein>
    <submittedName>
        <fullName evidence="2">Zinc finger SWIM domain-containing protein 3-like</fullName>
    </submittedName>
</protein>
<reference evidence="2 3" key="1">
    <citation type="submission" date="2019-08" db="EMBL/GenBank/DDBJ databases">
        <title>Whole genome of Aphis craccivora.</title>
        <authorList>
            <person name="Voronova N.V."/>
            <person name="Shulinski R.S."/>
            <person name="Bandarenka Y.V."/>
            <person name="Zhorov D.G."/>
            <person name="Warner D."/>
        </authorList>
    </citation>
    <scope>NUCLEOTIDE SEQUENCE [LARGE SCALE GENOMIC DNA]</scope>
    <source>
        <strain evidence="2">180601</strain>
        <tissue evidence="2">Whole Body</tissue>
    </source>
</reference>
<dbReference type="Proteomes" id="UP000478052">
    <property type="component" value="Unassembled WGS sequence"/>
</dbReference>
<evidence type="ECO:0000313" key="3">
    <source>
        <dbReference type="Proteomes" id="UP000478052"/>
    </source>
</evidence>
<dbReference type="EMBL" id="VUJU01013430">
    <property type="protein sequence ID" value="KAF0704891.1"/>
    <property type="molecule type" value="Genomic_DNA"/>
</dbReference>
<dbReference type="OrthoDB" id="124789at2759"/>
<proteinExistence type="predicted"/>
<feature type="non-terminal residue" evidence="2">
    <location>
        <position position="37"/>
    </location>
</feature>
<name>A0A6G0VPZ6_APHCR</name>
<feature type="domain" description="ZSWIM1/3 RNaseH-like" evidence="1">
    <location>
        <begin position="1"/>
        <end position="37"/>
    </location>
</feature>
<evidence type="ECO:0000313" key="2">
    <source>
        <dbReference type="EMBL" id="KAF0704891.1"/>
    </source>
</evidence>
<keyword evidence="3" id="KW-1185">Reference proteome</keyword>
<accession>A0A6G0VPZ6</accession>
<dbReference type="InterPro" id="IPR048324">
    <property type="entry name" value="ZSWIM1-3_RNaseH-like"/>
</dbReference>
<dbReference type="Pfam" id="PF21056">
    <property type="entry name" value="ZSWIM1-3_RNaseH-like"/>
    <property type="match status" value="1"/>
</dbReference>
<gene>
    <name evidence="2" type="ORF">FWK35_00033207</name>
</gene>